<evidence type="ECO:0000313" key="2">
    <source>
        <dbReference type="Proteomes" id="UP000190787"/>
    </source>
</evidence>
<organism evidence="1 2">
    <name type="scientific">Thioclava sediminum</name>
    <dbReference type="NCBI Taxonomy" id="1915319"/>
    <lineage>
        <taxon>Bacteria</taxon>
        <taxon>Pseudomonadati</taxon>
        <taxon>Pseudomonadota</taxon>
        <taxon>Alphaproteobacteria</taxon>
        <taxon>Rhodobacterales</taxon>
        <taxon>Paracoccaceae</taxon>
        <taxon>Thioclava</taxon>
    </lineage>
</organism>
<protein>
    <submittedName>
        <fullName evidence="1">Uncharacterized protein</fullName>
    </submittedName>
</protein>
<reference evidence="1 2" key="1">
    <citation type="submission" date="2016-11" db="EMBL/GenBank/DDBJ databases">
        <title>A multilocus sequence analysis scheme for characterization of bacteria in the genus Thioclava.</title>
        <authorList>
            <person name="Liu Y."/>
            <person name="Shao Z."/>
        </authorList>
    </citation>
    <scope>NUCLEOTIDE SEQUENCE [LARGE SCALE GENOMIC DNA]</scope>
    <source>
        <strain evidence="1 2">TAW-CT134</strain>
    </source>
</reference>
<keyword evidence="2" id="KW-1185">Reference proteome</keyword>
<proteinExistence type="predicted"/>
<comment type="caution">
    <text evidence="1">The sequence shown here is derived from an EMBL/GenBank/DDBJ whole genome shotgun (WGS) entry which is preliminary data.</text>
</comment>
<dbReference type="EMBL" id="MPZV01000002">
    <property type="protein sequence ID" value="OOY24104.1"/>
    <property type="molecule type" value="Genomic_DNA"/>
</dbReference>
<sequence>MAQCSGLFHGVGTMMSDPARAEKLDRAGMIWRGAAIKQAEAEGRTDAASWVAVHQRESFDDWRGRGKMAAFSQDFRDWASYCRKLGKAKGIKTDFGS</sequence>
<accession>A0ABX3MWM6</accession>
<gene>
    <name evidence="1" type="ORF">BMI91_08515</name>
</gene>
<dbReference type="Proteomes" id="UP000190787">
    <property type="component" value="Unassembled WGS sequence"/>
</dbReference>
<name>A0ABX3MWM6_9RHOB</name>
<evidence type="ECO:0000313" key="1">
    <source>
        <dbReference type="EMBL" id="OOY24104.1"/>
    </source>
</evidence>